<dbReference type="InterPro" id="IPR050345">
    <property type="entry name" value="Aliph_Amidase/BUP"/>
</dbReference>
<dbReference type="Proteomes" id="UP001320898">
    <property type="component" value="Unassembled WGS sequence"/>
</dbReference>
<dbReference type="InterPro" id="IPR001110">
    <property type="entry name" value="UPF0012_CS"/>
</dbReference>
<dbReference type="PANTHER" id="PTHR43674:SF2">
    <property type="entry name" value="BETA-UREIDOPROPIONASE"/>
    <property type="match status" value="1"/>
</dbReference>
<dbReference type="GO" id="GO:0016811">
    <property type="term" value="F:hydrolase activity, acting on carbon-nitrogen (but not peptide) bonds, in linear amides"/>
    <property type="evidence" value="ECO:0007669"/>
    <property type="project" value="TreeGrafter"/>
</dbReference>
<evidence type="ECO:0000259" key="3">
    <source>
        <dbReference type="PROSITE" id="PS50263"/>
    </source>
</evidence>
<keyword evidence="5" id="KW-1185">Reference proteome</keyword>
<organism evidence="4 5">
    <name type="scientific">Microbaculum marinisediminis</name>
    <dbReference type="NCBI Taxonomy" id="2931392"/>
    <lineage>
        <taxon>Bacteria</taxon>
        <taxon>Pseudomonadati</taxon>
        <taxon>Pseudomonadota</taxon>
        <taxon>Alphaproteobacteria</taxon>
        <taxon>Hyphomicrobiales</taxon>
        <taxon>Tepidamorphaceae</taxon>
        <taxon>Microbaculum</taxon>
    </lineage>
</organism>
<evidence type="ECO:0000313" key="5">
    <source>
        <dbReference type="Proteomes" id="UP001320898"/>
    </source>
</evidence>
<comment type="similarity">
    <text evidence="1">Belongs to the carbon-nitrogen hydrolase superfamily. NIT1/NIT2 family.</text>
</comment>
<accession>A0AAW5QYC4</accession>
<protein>
    <submittedName>
        <fullName evidence="4">Carbon-nitrogen hydrolase family protein</fullName>
    </submittedName>
</protein>
<dbReference type="SUPFAM" id="SSF56317">
    <property type="entry name" value="Carbon-nitrogen hydrolase"/>
    <property type="match status" value="1"/>
</dbReference>
<sequence length="263" mass="27289">MPALFQSSATPGDKPANIAAIARAAAAAAATGAQIITFPELFLTGYNLGTRLRDLAEPIDGPSVGAISEIARTHAIAIVLGMPERDGDRVFNTALVVDATGAVAGRYRKIHLFGDDEPSIFTPGEGLTVITVGPFKVGLAICYDIEFPELARALARGGADLIAVPTANMLPYTEVPTTAVRARALENGVAVIYANLIGTDGSLTYTGGSAIVGFDGHDRCRAGFGTEALLSCTSESVLPSANPHPLASTQLRDVRPEALFVVD</sequence>
<dbReference type="Pfam" id="PF00795">
    <property type="entry name" value="CN_hydrolase"/>
    <property type="match status" value="1"/>
</dbReference>
<gene>
    <name evidence="4" type="ORF">MUB46_12730</name>
</gene>
<evidence type="ECO:0000313" key="4">
    <source>
        <dbReference type="EMBL" id="MCT8972723.1"/>
    </source>
</evidence>
<dbReference type="PROSITE" id="PS50263">
    <property type="entry name" value="CN_HYDROLASE"/>
    <property type="match status" value="1"/>
</dbReference>
<dbReference type="InterPro" id="IPR036526">
    <property type="entry name" value="C-N_Hydrolase_sf"/>
</dbReference>
<keyword evidence="2 4" id="KW-0378">Hydrolase</keyword>
<reference evidence="4 5" key="1">
    <citation type="submission" date="2022-04" db="EMBL/GenBank/DDBJ databases">
        <authorList>
            <person name="Ye Y.-Q."/>
            <person name="Du Z.-J."/>
        </authorList>
    </citation>
    <scope>NUCLEOTIDE SEQUENCE [LARGE SCALE GENOMIC DNA]</scope>
    <source>
        <strain evidence="4 5">A6E488</strain>
    </source>
</reference>
<dbReference type="InterPro" id="IPR044083">
    <property type="entry name" value="RamA-like"/>
</dbReference>
<evidence type="ECO:0000256" key="1">
    <source>
        <dbReference type="ARBA" id="ARBA00010613"/>
    </source>
</evidence>
<dbReference type="PANTHER" id="PTHR43674">
    <property type="entry name" value="NITRILASE C965.09-RELATED"/>
    <property type="match status" value="1"/>
</dbReference>
<dbReference type="Gene3D" id="3.60.110.10">
    <property type="entry name" value="Carbon-nitrogen hydrolase"/>
    <property type="match status" value="1"/>
</dbReference>
<feature type="domain" description="CN hydrolase" evidence="3">
    <location>
        <begin position="1"/>
        <end position="239"/>
    </location>
</feature>
<evidence type="ECO:0000256" key="2">
    <source>
        <dbReference type="ARBA" id="ARBA00022801"/>
    </source>
</evidence>
<comment type="caution">
    <text evidence="4">The sequence shown here is derived from an EMBL/GenBank/DDBJ whole genome shotgun (WGS) entry which is preliminary data.</text>
</comment>
<dbReference type="InterPro" id="IPR003010">
    <property type="entry name" value="C-N_Hydrolase"/>
</dbReference>
<dbReference type="PROSITE" id="PS01227">
    <property type="entry name" value="UPF0012"/>
    <property type="match status" value="1"/>
</dbReference>
<dbReference type="RefSeq" id="WP_261616299.1">
    <property type="nucleotide sequence ID" value="NZ_JALIDZ010000005.1"/>
</dbReference>
<proteinExistence type="inferred from homology"/>
<dbReference type="AlphaFoldDB" id="A0AAW5QYC4"/>
<name>A0AAW5QYC4_9HYPH</name>
<dbReference type="CDD" id="cd07576">
    <property type="entry name" value="R-amidase_like"/>
    <property type="match status" value="1"/>
</dbReference>
<dbReference type="EMBL" id="JALIDZ010000005">
    <property type="protein sequence ID" value="MCT8972723.1"/>
    <property type="molecule type" value="Genomic_DNA"/>
</dbReference>